<dbReference type="EMBL" id="FNHZ01000001">
    <property type="protein sequence ID" value="SDM57783.1"/>
    <property type="molecule type" value="Genomic_DNA"/>
</dbReference>
<evidence type="ECO:0000256" key="6">
    <source>
        <dbReference type="ARBA" id="ARBA00038510"/>
    </source>
</evidence>
<dbReference type="InterPro" id="IPR004341">
    <property type="entry name" value="CAT_RNA-bd_dom"/>
</dbReference>
<dbReference type="Pfam" id="PF00874">
    <property type="entry name" value="PRD"/>
    <property type="match status" value="2"/>
</dbReference>
<dbReference type="GO" id="GO:0045893">
    <property type="term" value="P:positive regulation of DNA-templated transcription"/>
    <property type="evidence" value="ECO:0007669"/>
    <property type="project" value="InterPro"/>
</dbReference>
<dbReference type="InterPro" id="IPR011608">
    <property type="entry name" value="PRD"/>
</dbReference>
<evidence type="ECO:0000259" key="7">
    <source>
        <dbReference type="PROSITE" id="PS51372"/>
    </source>
</evidence>
<dbReference type="Pfam" id="PF03123">
    <property type="entry name" value="CAT_RBD"/>
    <property type="match status" value="1"/>
</dbReference>
<dbReference type="Proteomes" id="UP000187651">
    <property type="component" value="Unassembled WGS sequence"/>
</dbReference>
<dbReference type="PROSITE" id="PS00654">
    <property type="entry name" value="PRD_1"/>
    <property type="match status" value="1"/>
</dbReference>
<dbReference type="Gene3D" id="1.10.1790.10">
    <property type="entry name" value="PRD domain"/>
    <property type="match status" value="2"/>
</dbReference>
<keyword evidence="1" id="KW-0677">Repeat</keyword>
<dbReference type="SUPFAM" id="SSF50151">
    <property type="entry name" value="SacY-like RNA-binding domain"/>
    <property type="match status" value="1"/>
</dbReference>
<evidence type="ECO:0000256" key="3">
    <source>
        <dbReference type="ARBA" id="ARBA00023015"/>
    </source>
</evidence>
<keyword evidence="4" id="KW-0010">Activator</keyword>
<reference evidence="9" key="1">
    <citation type="submission" date="2016-10" db="EMBL/GenBank/DDBJ databases">
        <authorList>
            <person name="Varghese N."/>
            <person name="Submissions S."/>
        </authorList>
    </citation>
    <scope>NUCLEOTIDE SEQUENCE [LARGE SCALE GENOMIC DNA]</scope>
    <source>
        <strain evidence="9">M83</strain>
    </source>
</reference>
<keyword evidence="3" id="KW-0805">Transcription regulation</keyword>
<name>A0A1G9UD83_9FIRM</name>
<organism evidence="8 9">
    <name type="scientific">Lachnospira pectinoschiza</name>
    <dbReference type="NCBI Taxonomy" id="28052"/>
    <lineage>
        <taxon>Bacteria</taxon>
        <taxon>Bacillati</taxon>
        <taxon>Bacillota</taxon>
        <taxon>Clostridia</taxon>
        <taxon>Lachnospirales</taxon>
        <taxon>Lachnospiraceae</taxon>
        <taxon>Lachnospira</taxon>
    </lineage>
</organism>
<comment type="similarity">
    <text evidence="6">Belongs to the transcriptional antiterminator BglG family.</text>
</comment>
<proteinExistence type="inferred from homology"/>
<dbReference type="PANTHER" id="PTHR30185:SF15">
    <property type="entry name" value="CRYPTIC BETA-GLUCOSIDE BGL OPERON ANTITERMINATOR"/>
    <property type="match status" value="1"/>
</dbReference>
<evidence type="ECO:0000313" key="8">
    <source>
        <dbReference type="EMBL" id="SDM57783.1"/>
    </source>
</evidence>
<dbReference type="RefSeq" id="WP_074520939.1">
    <property type="nucleotide sequence ID" value="NZ_FNHZ01000001.1"/>
</dbReference>
<evidence type="ECO:0000256" key="5">
    <source>
        <dbReference type="ARBA" id="ARBA00023163"/>
    </source>
</evidence>
<dbReference type="GO" id="GO:0003723">
    <property type="term" value="F:RNA binding"/>
    <property type="evidence" value="ECO:0007669"/>
    <property type="project" value="UniProtKB-KW"/>
</dbReference>
<dbReference type="PANTHER" id="PTHR30185">
    <property type="entry name" value="CRYPTIC BETA-GLUCOSIDE BGL OPERON ANTITERMINATOR"/>
    <property type="match status" value="1"/>
</dbReference>
<keyword evidence="5" id="KW-0804">Transcription</keyword>
<dbReference type="OrthoDB" id="9813552at2"/>
<dbReference type="InterPro" id="IPR036634">
    <property type="entry name" value="PRD_sf"/>
</dbReference>
<accession>A0A1G9UD83</accession>
<feature type="domain" description="PRD" evidence="7">
    <location>
        <begin position="169"/>
        <end position="277"/>
    </location>
</feature>
<evidence type="ECO:0000256" key="2">
    <source>
        <dbReference type="ARBA" id="ARBA00022884"/>
    </source>
</evidence>
<dbReference type="Gene3D" id="2.30.24.10">
    <property type="entry name" value="CAT RNA-binding domain"/>
    <property type="match status" value="1"/>
</dbReference>
<dbReference type="InterPro" id="IPR036650">
    <property type="entry name" value="CAT_RNA-bd_dom_sf"/>
</dbReference>
<evidence type="ECO:0000256" key="4">
    <source>
        <dbReference type="ARBA" id="ARBA00023159"/>
    </source>
</evidence>
<feature type="domain" description="PRD" evidence="7">
    <location>
        <begin position="63"/>
        <end position="168"/>
    </location>
</feature>
<dbReference type="PROSITE" id="PS51372">
    <property type="entry name" value="PRD_2"/>
    <property type="match status" value="2"/>
</dbReference>
<keyword evidence="9" id="KW-1185">Reference proteome</keyword>
<dbReference type="SMART" id="SM01061">
    <property type="entry name" value="CAT_RBD"/>
    <property type="match status" value="1"/>
</dbReference>
<dbReference type="InterPro" id="IPR001550">
    <property type="entry name" value="Transcrpt_antitermin_CS"/>
</dbReference>
<dbReference type="SUPFAM" id="SSF63520">
    <property type="entry name" value="PTS-regulatory domain, PRD"/>
    <property type="match status" value="2"/>
</dbReference>
<evidence type="ECO:0000313" key="9">
    <source>
        <dbReference type="Proteomes" id="UP000187651"/>
    </source>
</evidence>
<protein>
    <submittedName>
        <fullName evidence="8">Transcriptional antiterminator, BglG family</fullName>
    </submittedName>
</protein>
<gene>
    <name evidence="8" type="ORF">SAMN05216544_0713</name>
</gene>
<dbReference type="NCBIfam" id="NF046042">
    <property type="entry name" value="LicT"/>
    <property type="match status" value="1"/>
</dbReference>
<sequence length="277" mass="31414">MVIEKVINNNVVSSFDNGSEVIVTGKGVGFGKKHGEVIDKEKIEKIFHLPAENASQYEKLVSKMPYEHVRLANQIIHNAKLQLNRHLNRNVYITLTDHLNFAIERGKKGIVFQNELLWEISKFYKAEFDIGKQAVKLVKEATGVALPEDEAGFIALHIVNAETDGDMRTTSDLPAIIKDVVNIVTYTLGINIDDDSISYERFITHLKFLTQRAIAGKVYSEDDELFLEGIQKHYKKEYGCAGKIIEYLSKKLNFTASEEEKVYLTVHIARIVKESKT</sequence>
<dbReference type="AlphaFoldDB" id="A0A1G9UD83"/>
<dbReference type="InterPro" id="IPR050661">
    <property type="entry name" value="BglG_antiterminators"/>
</dbReference>
<keyword evidence="2" id="KW-0694">RNA-binding</keyword>
<evidence type="ECO:0000256" key="1">
    <source>
        <dbReference type="ARBA" id="ARBA00022737"/>
    </source>
</evidence>